<protein>
    <submittedName>
        <fullName evidence="2">Uncharacterized protein</fullName>
    </submittedName>
</protein>
<reference evidence="2 3" key="1">
    <citation type="journal article" date="2023" name="Mol. Biol. Evol.">
        <title>Genomics of Secondarily Temperate Adaptation in the Only Non-Antarctic Icefish.</title>
        <authorList>
            <person name="Rivera-Colon A.G."/>
            <person name="Rayamajhi N."/>
            <person name="Minhas B.F."/>
            <person name="Madrigal G."/>
            <person name="Bilyk K.T."/>
            <person name="Yoon V."/>
            <person name="Hune M."/>
            <person name="Gregory S."/>
            <person name="Cheng C.H.C."/>
            <person name="Catchen J.M."/>
        </authorList>
    </citation>
    <scope>NUCLEOTIDE SEQUENCE [LARGE SCALE GENOMIC DNA]</scope>
    <source>
        <strain evidence="2">JC2023a</strain>
    </source>
</reference>
<dbReference type="EMBL" id="JAULUE010002063">
    <property type="protein sequence ID" value="KAK5881105.1"/>
    <property type="molecule type" value="Genomic_DNA"/>
</dbReference>
<evidence type="ECO:0000313" key="3">
    <source>
        <dbReference type="Proteomes" id="UP001335648"/>
    </source>
</evidence>
<keyword evidence="3" id="KW-1185">Reference proteome</keyword>
<sequence length="90" mass="9462">MRQSSNQTDSTQMKVLLYPGALAGSAGQRFEALVERGGSSGGAGPVGRPQRLPDTPGTQPNLQHLTATTPQSHRGCARPRQLSNPEAPDL</sequence>
<feature type="region of interest" description="Disordered" evidence="1">
    <location>
        <begin position="34"/>
        <end position="90"/>
    </location>
</feature>
<organism evidence="2 3">
    <name type="scientific">Champsocephalus esox</name>
    <name type="common">pike icefish</name>
    <dbReference type="NCBI Taxonomy" id="159716"/>
    <lineage>
        <taxon>Eukaryota</taxon>
        <taxon>Metazoa</taxon>
        <taxon>Chordata</taxon>
        <taxon>Craniata</taxon>
        <taxon>Vertebrata</taxon>
        <taxon>Euteleostomi</taxon>
        <taxon>Actinopterygii</taxon>
        <taxon>Neopterygii</taxon>
        <taxon>Teleostei</taxon>
        <taxon>Neoteleostei</taxon>
        <taxon>Acanthomorphata</taxon>
        <taxon>Eupercaria</taxon>
        <taxon>Perciformes</taxon>
        <taxon>Notothenioidei</taxon>
        <taxon>Channichthyidae</taxon>
        <taxon>Champsocephalus</taxon>
    </lineage>
</organism>
<evidence type="ECO:0000256" key="1">
    <source>
        <dbReference type="SAM" id="MobiDB-lite"/>
    </source>
</evidence>
<name>A0AAN8B9I4_9TELE</name>
<proteinExistence type="predicted"/>
<comment type="caution">
    <text evidence="2">The sequence shown here is derived from an EMBL/GenBank/DDBJ whole genome shotgun (WGS) entry which is preliminary data.</text>
</comment>
<accession>A0AAN8B9I4</accession>
<feature type="compositionally biased region" description="Polar residues" evidence="1">
    <location>
        <begin position="56"/>
        <end position="72"/>
    </location>
</feature>
<gene>
    <name evidence="2" type="ORF">CesoFtcFv8_021948</name>
</gene>
<dbReference type="AlphaFoldDB" id="A0AAN8B9I4"/>
<evidence type="ECO:0000313" key="2">
    <source>
        <dbReference type="EMBL" id="KAK5881105.1"/>
    </source>
</evidence>
<dbReference type="Proteomes" id="UP001335648">
    <property type="component" value="Unassembled WGS sequence"/>
</dbReference>